<dbReference type="GO" id="GO:0005886">
    <property type="term" value="C:plasma membrane"/>
    <property type="evidence" value="ECO:0007669"/>
    <property type="project" value="TreeGrafter"/>
</dbReference>
<dbReference type="GO" id="GO:0043235">
    <property type="term" value="C:receptor complex"/>
    <property type="evidence" value="ECO:0007669"/>
    <property type="project" value="TreeGrafter"/>
</dbReference>
<accession>A0A818PFP3</accession>
<dbReference type="SUPFAM" id="SSF57850">
    <property type="entry name" value="RING/U-box"/>
    <property type="match status" value="1"/>
</dbReference>
<dbReference type="Pfam" id="PF07714">
    <property type="entry name" value="PK_Tyr_Ser-Thr"/>
    <property type="match status" value="1"/>
</dbReference>
<dbReference type="InterPro" id="IPR001245">
    <property type="entry name" value="Ser-Thr/Tyr_kinase_cat_dom"/>
</dbReference>
<dbReference type="PANTHER" id="PTHR24416:SF611">
    <property type="entry name" value="TYROSINE-PROTEIN KINASE TRANSMEMBRANE RECEPTOR ROR"/>
    <property type="match status" value="1"/>
</dbReference>
<dbReference type="InterPro" id="IPR011009">
    <property type="entry name" value="Kinase-like_dom_sf"/>
</dbReference>
<dbReference type="Proteomes" id="UP000663869">
    <property type="component" value="Unassembled WGS sequence"/>
</dbReference>
<dbReference type="InterPro" id="IPR050122">
    <property type="entry name" value="RTK"/>
</dbReference>
<feature type="compositionally biased region" description="Basic and acidic residues" evidence="1">
    <location>
        <begin position="399"/>
        <end position="408"/>
    </location>
</feature>
<evidence type="ECO:0000313" key="5">
    <source>
        <dbReference type="Proteomes" id="UP000663869"/>
    </source>
</evidence>
<dbReference type="GO" id="GO:0004842">
    <property type="term" value="F:ubiquitin-protein transferase activity"/>
    <property type="evidence" value="ECO:0007669"/>
    <property type="project" value="InterPro"/>
</dbReference>
<comment type="caution">
    <text evidence="4">The sequence shown here is derived from an EMBL/GenBank/DDBJ whole genome shotgun (WGS) entry which is preliminary data.</text>
</comment>
<dbReference type="InterPro" id="IPR000719">
    <property type="entry name" value="Prot_kinase_dom"/>
</dbReference>
<dbReference type="InterPro" id="IPR008266">
    <property type="entry name" value="Tyr_kinase_AS"/>
</dbReference>
<protein>
    <recommendedName>
        <fullName evidence="6">Non-specific protein-tyrosine kinase</fullName>
    </recommendedName>
</protein>
<dbReference type="EMBL" id="CAJNYU010003035">
    <property type="protein sequence ID" value="CAF3624159.1"/>
    <property type="molecule type" value="Genomic_DNA"/>
</dbReference>
<proteinExistence type="predicted"/>
<dbReference type="InterPro" id="IPR003613">
    <property type="entry name" value="Ubox_domain"/>
</dbReference>
<evidence type="ECO:0008006" key="6">
    <source>
        <dbReference type="Google" id="ProtNLM"/>
    </source>
</evidence>
<dbReference type="GO" id="GO:0007169">
    <property type="term" value="P:cell surface receptor protein tyrosine kinase signaling pathway"/>
    <property type="evidence" value="ECO:0007669"/>
    <property type="project" value="TreeGrafter"/>
</dbReference>
<dbReference type="GO" id="GO:0004714">
    <property type="term" value="F:transmembrane receptor protein tyrosine kinase activity"/>
    <property type="evidence" value="ECO:0007669"/>
    <property type="project" value="TreeGrafter"/>
</dbReference>
<dbReference type="PANTHER" id="PTHR24416">
    <property type="entry name" value="TYROSINE-PROTEIN KINASE RECEPTOR"/>
    <property type="match status" value="1"/>
</dbReference>
<organism evidence="4 5">
    <name type="scientific">Rotaria socialis</name>
    <dbReference type="NCBI Taxonomy" id="392032"/>
    <lineage>
        <taxon>Eukaryota</taxon>
        <taxon>Metazoa</taxon>
        <taxon>Spiralia</taxon>
        <taxon>Gnathifera</taxon>
        <taxon>Rotifera</taxon>
        <taxon>Eurotatoria</taxon>
        <taxon>Bdelloidea</taxon>
        <taxon>Philodinida</taxon>
        <taxon>Philodinidae</taxon>
        <taxon>Rotaria</taxon>
    </lineage>
</organism>
<dbReference type="Gene3D" id="1.10.510.10">
    <property type="entry name" value="Transferase(Phosphotransferase) domain 1"/>
    <property type="match status" value="1"/>
</dbReference>
<dbReference type="SUPFAM" id="SSF56112">
    <property type="entry name" value="Protein kinase-like (PK-like)"/>
    <property type="match status" value="1"/>
</dbReference>
<dbReference type="InterPro" id="IPR013083">
    <property type="entry name" value="Znf_RING/FYVE/PHD"/>
</dbReference>
<evidence type="ECO:0000313" key="4">
    <source>
        <dbReference type="EMBL" id="CAF3624159.1"/>
    </source>
</evidence>
<sequence>MANMNTSDDLLRCPITMDLFHDPVVASDGHTYERQAIEQWIRSNGTSPLTRQPLSIDQLHPNRKVKELVDVFETLLREKNYQFILDVDVKKKTVRPLFQTNGKKIFAAEWLHDTTNRPEIILLKIDGARARKEASFYVNLSRHPHIIRTFGFVYDRNNTDQNNSALLLQEYARGGSLSDVLEDRRTSPGEKILIQIFLQIIEAMICLVSNHIVHGDLACRNVLVFRFDENQPEKNIVKITDFGLSRHSQLYSMISSATRTILNLVPVRYAAPEVLLSKDTSDVYTEKSDVYSMGVLMWEAYSRGALPWANIENDDDVARRVTHGHFLPQPSNCSQPFWSIITKTWSTSPNSRPTFRELKHLLNEQYYRSGFMAETKNEQNHASNEYGATGGQRRVVSRQQEDQDRTGIRKDKLSELLKGLLVPFGPVAGAGKALSTPDEGVCIHLVELSGPPQQILQHSQQQRARASGYDERALVIGGVANPASHFPEVAALQKTYDSHYVRGSPASQEQRSTISKKIPEFSQEKANCGGRACYKCGRCRDWRFDGPDDHWHKIRDWQNWTTDEWLVFELDHWKSYWHRRFDATCNSNLCYGAHAFILRDANDDEVASARRLFPDLFPSNKKILRLTDGFENLICVCDK</sequence>
<dbReference type="CDD" id="cd16655">
    <property type="entry name" value="RING-Ubox_WDSUB1-like"/>
    <property type="match status" value="1"/>
</dbReference>
<evidence type="ECO:0000259" key="3">
    <source>
        <dbReference type="PROSITE" id="PS51698"/>
    </source>
</evidence>
<feature type="domain" description="Protein kinase" evidence="2">
    <location>
        <begin position="72"/>
        <end position="367"/>
    </location>
</feature>
<dbReference type="GO" id="GO:0005524">
    <property type="term" value="F:ATP binding"/>
    <property type="evidence" value="ECO:0007669"/>
    <property type="project" value="InterPro"/>
</dbReference>
<dbReference type="PROSITE" id="PS50011">
    <property type="entry name" value="PROTEIN_KINASE_DOM"/>
    <property type="match status" value="1"/>
</dbReference>
<dbReference type="PROSITE" id="PS51698">
    <property type="entry name" value="U_BOX"/>
    <property type="match status" value="1"/>
</dbReference>
<name>A0A818PFP3_9BILA</name>
<feature type="domain" description="U-box" evidence="3">
    <location>
        <begin position="6"/>
        <end position="79"/>
    </location>
</feature>
<dbReference type="Gene3D" id="3.30.40.10">
    <property type="entry name" value="Zinc/RING finger domain, C3HC4 (zinc finger)"/>
    <property type="match status" value="1"/>
</dbReference>
<gene>
    <name evidence="4" type="ORF">FME351_LOCUS23094</name>
</gene>
<dbReference type="PRINTS" id="PR00109">
    <property type="entry name" value="TYRKINASE"/>
</dbReference>
<dbReference type="AlphaFoldDB" id="A0A818PFP3"/>
<evidence type="ECO:0000256" key="1">
    <source>
        <dbReference type="SAM" id="MobiDB-lite"/>
    </source>
</evidence>
<evidence type="ECO:0000259" key="2">
    <source>
        <dbReference type="PROSITE" id="PS50011"/>
    </source>
</evidence>
<reference evidence="4" key="1">
    <citation type="submission" date="2021-02" db="EMBL/GenBank/DDBJ databases">
        <authorList>
            <person name="Nowell W R."/>
        </authorList>
    </citation>
    <scope>NUCLEOTIDE SEQUENCE</scope>
</reference>
<dbReference type="SMART" id="SM00504">
    <property type="entry name" value="Ubox"/>
    <property type="match status" value="1"/>
</dbReference>
<dbReference type="Pfam" id="PF04564">
    <property type="entry name" value="U-box"/>
    <property type="match status" value="1"/>
</dbReference>
<dbReference type="GO" id="GO:0016567">
    <property type="term" value="P:protein ubiquitination"/>
    <property type="evidence" value="ECO:0007669"/>
    <property type="project" value="InterPro"/>
</dbReference>
<feature type="region of interest" description="Disordered" evidence="1">
    <location>
        <begin position="382"/>
        <end position="408"/>
    </location>
</feature>
<dbReference type="PROSITE" id="PS00109">
    <property type="entry name" value="PROTEIN_KINASE_TYR"/>
    <property type="match status" value="1"/>
</dbReference>